<name>A0A0C3D3C7_9AGAM</name>
<reference evidence="3 4" key="1">
    <citation type="submission" date="2014-04" db="EMBL/GenBank/DDBJ databases">
        <authorList>
            <consortium name="DOE Joint Genome Institute"/>
            <person name="Kuo A."/>
            <person name="Kohler A."/>
            <person name="Nagy L.G."/>
            <person name="Floudas D."/>
            <person name="Copeland A."/>
            <person name="Barry K.W."/>
            <person name="Cichocki N."/>
            <person name="Veneault-Fourrey C."/>
            <person name="LaButti K."/>
            <person name="Lindquist E.A."/>
            <person name="Lipzen A."/>
            <person name="Lundell T."/>
            <person name="Morin E."/>
            <person name="Murat C."/>
            <person name="Sun H."/>
            <person name="Tunlid A."/>
            <person name="Henrissat B."/>
            <person name="Grigoriev I.V."/>
            <person name="Hibbett D.S."/>
            <person name="Martin F."/>
            <person name="Nordberg H.P."/>
            <person name="Cantor M.N."/>
            <person name="Hua S.X."/>
        </authorList>
    </citation>
    <scope>NUCLEOTIDE SEQUENCE [LARGE SCALE GENOMIC DNA]</scope>
    <source>
        <strain evidence="3 4">Foug A</strain>
    </source>
</reference>
<dbReference type="HOGENOM" id="CLU_442237_0_0_1"/>
<dbReference type="InParanoid" id="A0A0C3D3C7"/>
<dbReference type="AlphaFoldDB" id="A0A0C3D3C7"/>
<dbReference type="EMBL" id="KN822309">
    <property type="protein sequence ID" value="KIM50924.1"/>
    <property type="molecule type" value="Genomic_DNA"/>
</dbReference>
<evidence type="ECO:0000256" key="1">
    <source>
        <dbReference type="SAM" id="MobiDB-lite"/>
    </source>
</evidence>
<proteinExistence type="predicted"/>
<evidence type="ECO:0000259" key="2">
    <source>
        <dbReference type="Pfam" id="PF06985"/>
    </source>
</evidence>
<evidence type="ECO:0000313" key="4">
    <source>
        <dbReference type="Proteomes" id="UP000053989"/>
    </source>
</evidence>
<keyword evidence="4" id="KW-1185">Reference proteome</keyword>
<organism evidence="3 4">
    <name type="scientific">Scleroderma citrinum Foug A</name>
    <dbReference type="NCBI Taxonomy" id="1036808"/>
    <lineage>
        <taxon>Eukaryota</taxon>
        <taxon>Fungi</taxon>
        <taxon>Dikarya</taxon>
        <taxon>Basidiomycota</taxon>
        <taxon>Agaricomycotina</taxon>
        <taxon>Agaricomycetes</taxon>
        <taxon>Agaricomycetidae</taxon>
        <taxon>Boletales</taxon>
        <taxon>Sclerodermatineae</taxon>
        <taxon>Sclerodermataceae</taxon>
        <taxon>Scleroderma</taxon>
    </lineage>
</organism>
<accession>A0A0C3D3C7</accession>
<dbReference type="STRING" id="1036808.A0A0C3D3C7"/>
<dbReference type="Proteomes" id="UP000053989">
    <property type="component" value="Unassembled WGS sequence"/>
</dbReference>
<feature type="domain" description="Heterokaryon incompatibility" evidence="2">
    <location>
        <begin position="33"/>
        <end position="128"/>
    </location>
</feature>
<sequence>MRLINVEAFLGLAAQKIEVLKRFNDEELRGIRYAALSHCWCAKGLAGELRFKELDKSTPETIQGLRNRPDCQKIVESCSLAHKRGLEWLWADTCCIVRENKSELSEAINSMYRWYKNSEICFAYLHDVKYSLPTEPNIGMFPTPKGWPTWFSCSWTLQELLAPRHVHFFDQDWRLIGDKAKLAHKLTRITGIPVNVLTNGLPHPDDPCRPSAAQIMSWAADRKTCTREDRAYALVGIFGVHMPTNYGESDKAFHRLQVSIIKEYNDHSIFAWSGKSRPGSVLADDPSYFQGSAEVVRLDPCVAFIRQCPGDKEYIEDHEFFKVTEDGVEIWLPITFGCDSEHQPCVQAKLACCLESKSGELITLDLVSVLLDPPYSRGFGKFSLLYKDLAFDRIRLTLKDDYTENRAESSHTVGVPRYGSLPALDRLLSAKELPQSPSASTWPQVFRSWYKEAMQNVSTRTPLSSNSNGSSMQHQLRLNSQPNATHSRPHISSGGNNIDPPSDVSHLDFRDPEIDVGSADFTTFLNIFHQSPSGEAPNDSTTLCGWVDRRGNVCGEPITNDCARHLATAHGITKKSPDSAITCGWCSKQMKRESMLRHVRERHLGKKRKRTGKDKGRA</sequence>
<feature type="region of interest" description="Disordered" evidence="1">
    <location>
        <begin position="459"/>
        <end position="507"/>
    </location>
</feature>
<dbReference type="OrthoDB" id="674604at2759"/>
<reference evidence="4" key="2">
    <citation type="submission" date="2015-01" db="EMBL/GenBank/DDBJ databases">
        <title>Evolutionary Origins and Diversification of the Mycorrhizal Mutualists.</title>
        <authorList>
            <consortium name="DOE Joint Genome Institute"/>
            <consortium name="Mycorrhizal Genomics Consortium"/>
            <person name="Kohler A."/>
            <person name="Kuo A."/>
            <person name="Nagy L.G."/>
            <person name="Floudas D."/>
            <person name="Copeland A."/>
            <person name="Barry K.W."/>
            <person name="Cichocki N."/>
            <person name="Veneault-Fourrey C."/>
            <person name="LaButti K."/>
            <person name="Lindquist E.A."/>
            <person name="Lipzen A."/>
            <person name="Lundell T."/>
            <person name="Morin E."/>
            <person name="Murat C."/>
            <person name="Riley R."/>
            <person name="Ohm R."/>
            <person name="Sun H."/>
            <person name="Tunlid A."/>
            <person name="Henrissat B."/>
            <person name="Grigoriev I.V."/>
            <person name="Hibbett D.S."/>
            <person name="Martin F."/>
        </authorList>
    </citation>
    <scope>NUCLEOTIDE SEQUENCE [LARGE SCALE GENOMIC DNA]</scope>
    <source>
        <strain evidence="4">Foug A</strain>
    </source>
</reference>
<dbReference type="PANTHER" id="PTHR10622:SF10">
    <property type="entry name" value="HET DOMAIN-CONTAINING PROTEIN"/>
    <property type="match status" value="1"/>
</dbReference>
<evidence type="ECO:0000313" key="3">
    <source>
        <dbReference type="EMBL" id="KIM50924.1"/>
    </source>
</evidence>
<dbReference type="Pfam" id="PF06985">
    <property type="entry name" value="HET"/>
    <property type="match status" value="1"/>
</dbReference>
<gene>
    <name evidence="3" type="ORF">SCLCIDRAFT_1225001</name>
</gene>
<feature type="compositionally biased region" description="Polar residues" evidence="1">
    <location>
        <begin position="459"/>
        <end position="486"/>
    </location>
</feature>
<dbReference type="InterPro" id="IPR010730">
    <property type="entry name" value="HET"/>
</dbReference>
<protein>
    <recommendedName>
        <fullName evidence="2">Heterokaryon incompatibility domain-containing protein</fullName>
    </recommendedName>
</protein>
<dbReference type="PANTHER" id="PTHR10622">
    <property type="entry name" value="HET DOMAIN-CONTAINING PROTEIN"/>
    <property type="match status" value="1"/>
</dbReference>